<feature type="domain" description="Reverse transcriptase" evidence="10">
    <location>
        <begin position="598"/>
        <end position="776"/>
    </location>
</feature>
<dbReference type="InterPro" id="IPR001584">
    <property type="entry name" value="Integrase_cat-core"/>
</dbReference>
<evidence type="ECO:0000256" key="1">
    <source>
        <dbReference type="ARBA" id="ARBA00012493"/>
    </source>
</evidence>
<dbReference type="PROSITE" id="PS50175">
    <property type="entry name" value="ASP_PROT_RETROV"/>
    <property type="match status" value="1"/>
</dbReference>
<feature type="domain" description="Peptidase A2" evidence="9">
    <location>
        <begin position="438"/>
        <end position="514"/>
    </location>
</feature>
<dbReference type="EnsemblMetazoa" id="AALFPA23_019273.R28348">
    <property type="protein sequence ID" value="AALFPA23_019273.P28348"/>
    <property type="gene ID" value="AALFPA23_019273"/>
</dbReference>
<dbReference type="InterPro" id="IPR021109">
    <property type="entry name" value="Peptidase_aspartic_dom_sf"/>
</dbReference>
<dbReference type="SUPFAM" id="SSF56672">
    <property type="entry name" value="DNA/RNA polymerases"/>
    <property type="match status" value="1"/>
</dbReference>
<dbReference type="EC" id="2.7.7.49" evidence="1"/>
<evidence type="ECO:0000259" key="9">
    <source>
        <dbReference type="PROSITE" id="PS50175"/>
    </source>
</evidence>
<dbReference type="Gene3D" id="3.10.10.10">
    <property type="entry name" value="HIV Type 1 Reverse Transcriptase, subunit A, domain 1"/>
    <property type="match status" value="1"/>
</dbReference>
<reference evidence="13" key="1">
    <citation type="journal article" date="2015" name="Proc. Natl. Acad. Sci. U.S.A.">
        <title>Genome sequence of the Asian Tiger mosquito, Aedes albopictus, reveals insights into its biology, genetics, and evolution.</title>
        <authorList>
            <person name="Chen X.G."/>
            <person name="Jiang X."/>
            <person name="Gu J."/>
            <person name="Xu M."/>
            <person name="Wu Y."/>
            <person name="Deng Y."/>
            <person name="Zhang C."/>
            <person name="Bonizzoni M."/>
            <person name="Dermauw W."/>
            <person name="Vontas J."/>
            <person name="Armbruster P."/>
            <person name="Huang X."/>
            <person name="Yang Y."/>
            <person name="Zhang H."/>
            <person name="He W."/>
            <person name="Peng H."/>
            <person name="Liu Y."/>
            <person name="Wu K."/>
            <person name="Chen J."/>
            <person name="Lirakis M."/>
            <person name="Topalis P."/>
            <person name="Van Leeuwen T."/>
            <person name="Hall A.B."/>
            <person name="Jiang X."/>
            <person name="Thorpe C."/>
            <person name="Mueller R.L."/>
            <person name="Sun C."/>
            <person name="Waterhouse R.M."/>
            <person name="Yan G."/>
            <person name="Tu Z.J."/>
            <person name="Fang X."/>
            <person name="James A.A."/>
        </authorList>
    </citation>
    <scope>NUCLEOTIDE SEQUENCE [LARGE SCALE GENOMIC DNA]</scope>
    <source>
        <strain evidence="13">Foshan</strain>
    </source>
</reference>
<evidence type="ECO:0000256" key="8">
    <source>
        <dbReference type="SAM" id="MobiDB-lite"/>
    </source>
</evidence>
<evidence type="ECO:0000313" key="12">
    <source>
        <dbReference type="EnsemblMetazoa" id="AALFPA23_019273.P28348"/>
    </source>
</evidence>
<evidence type="ECO:0000256" key="7">
    <source>
        <dbReference type="ARBA" id="ARBA00023268"/>
    </source>
</evidence>
<dbReference type="InterPro" id="IPR050951">
    <property type="entry name" value="Retrovirus_Pol_polyprotein"/>
</dbReference>
<evidence type="ECO:0000256" key="3">
    <source>
        <dbReference type="ARBA" id="ARBA00022695"/>
    </source>
</evidence>
<dbReference type="CDD" id="cd09274">
    <property type="entry name" value="RNase_HI_RT_Ty3"/>
    <property type="match status" value="1"/>
</dbReference>
<dbReference type="InterPro" id="IPR036397">
    <property type="entry name" value="RNaseH_sf"/>
</dbReference>
<dbReference type="RefSeq" id="XP_062708917.1">
    <property type="nucleotide sequence ID" value="XM_062852933.1"/>
</dbReference>
<dbReference type="CDD" id="cd01647">
    <property type="entry name" value="RT_LTR"/>
    <property type="match status" value="1"/>
</dbReference>
<keyword evidence="13" id="KW-1185">Reference proteome</keyword>
<evidence type="ECO:0000259" key="11">
    <source>
        <dbReference type="PROSITE" id="PS50994"/>
    </source>
</evidence>
<dbReference type="SUPFAM" id="SSF53098">
    <property type="entry name" value="Ribonuclease H-like"/>
    <property type="match status" value="1"/>
</dbReference>
<evidence type="ECO:0000256" key="6">
    <source>
        <dbReference type="ARBA" id="ARBA00022801"/>
    </source>
</evidence>
<feature type="domain" description="Integrase catalytic" evidence="11">
    <location>
        <begin position="1158"/>
        <end position="1312"/>
    </location>
</feature>
<dbReference type="Gene3D" id="3.30.420.10">
    <property type="entry name" value="Ribonuclease H-like superfamily/Ribonuclease H"/>
    <property type="match status" value="1"/>
</dbReference>
<dbReference type="Gene3D" id="1.10.340.70">
    <property type="match status" value="1"/>
</dbReference>
<keyword evidence="4" id="KW-0540">Nuclease</keyword>
<keyword evidence="7" id="KW-0511">Multifunctional enzyme</keyword>
<dbReference type="Proteomes" id="UP000069940">
    <property type="component" value="Unassembled WGS sequence"/>
</dbReference>
<dbReference type="Gene3D" id="2.40.70.10">
    <property type="entry name" value="Acid Proteases"/>
    <property type="match status" value="1"/>
</dbReference>
<evidence type="ECO:0000256" key="5">
    <source>
        <dbReference type="ARBA" id="ARBA00022759"/>
    </source>
</evidence>
<accession>A0ABM1ZK80</accession>
<name>A0ABM1ZK80_AEDAL</name>
<evidence type="ECO:0000256" key="4">
    <source>
        <dbReference type="ARBA" id="ARBA00022722"/>
    </source>
</evidence>
<dbReference type="PROSITE" id="PS50878">
    <property type="entry name" value="RT_POL"/>
    <property type="match status" value="1"/>
</dbReference>
<feature type="region of interest" description="Disordered" evidence="8">
    <location>
        <begin position="335"/>
        <end position="358"/>
    </location>
</feature>
<keyword evidence="2" id="KW-0808">Transferase</keyword>
<evidence type="ECO:0000313" key="13">
    <source>
        <dbReference type="Proteomes" id="UP000069940"/>
    </source>
</evidence>
<dbReference type="InterPro" id="IPR041577">
    <property type="entry name" value="RT_RNaseH_2"/>
</dbReference>
<dbReference type="Pfam" id="PF17919">
    <property type="entry name" value="RT_RNaseH_2"/>
    <property type="match status" value="1"/>
</dbReference>
<dbReference type="InterPro" id="IPR001995">
    <property type="entry name" value="Peptidase_A2_cat"/>
</dbReference>
<feature type="compositionally biased region" description="Low complexity" evidence="8">
    <location>
        <begin position="341"/>
        <end position="351"/>
    </location>
</feature>
<feature type="compositionally biased region" description="Low complexity" evidence="8">
    <location>
        <begin position="24"/>
        <end position="36"/>
    </location>
</feature>
<feature type="region of interest" description="Disordered" evidence="8">
    <location>
        <begin position="1424"/>
        <end position="1500"/>
    </location>
</feature>
<feature type="compositionally biased region" description="Pro residues" evidence="8">
    <location>
        <begin position="37"/>
        <end position="56"/>
    </location>
</feature>
<dbReference type="InterPro" id="IPR012337">
    <property type="entry name" value="RNaseH-like_sf"/>
</dbReference>
<keyword evidence="3" id="KW-0548">Nucleotidyltransferase</keyword>
<keyword evidence="6" id="KW-0378">Hydrolase</keyword>
<dbReference type="InterPro" id="IPR000477">
    <property type="entry name" value="RT_dom"/>
</dbReference>
<dbReference type="PANTHER" id="PTHR37984">
    <property type="entry name" value="PROTEIN CBG26694"/>
    <property type="match status" value="1"/>
</dbReference>
<dbReference type="PANTHER" id="PTHR37984:SF5">
    <property type="entry name" value="PROTEIN NYNRIN-LIKE"/>
    <property type="match status" value="1"/>
</dbReference>
<dbReference type="SUPFAM" id="SSF50630">
    <property type="entry name" value="Acid proteases"/>
    <property type="match status" value="1"/>
</dbReference>
<dbReference type="Pfam" id="PF00078">
    <property type="entry name" value="RVT_1"/>
    <property type="match status" value="1"/>
</dbReference>
<dbReference type="Pfam" id="PF00665">
    <property type="entry name" value="rve"/>
    <property type="match status" value="1"/>
</dbReference>
<proteinExistence type="predicted"/>
<dbReference type="GeneID" id="134288347"/>
<feature type="compositionally biased region" description="Basic residues" evidence="8">
    <location>
        <begin position="1483"/>
        <end position="1500"/>
    </location>
</feature>
<organism evidence="12 13">
    <name type="scientific">Aedes albopictus</name>
    <name type="common">Asian tiger mosquito</name>
    <name type="synonym">Stegomyia albopicta</name>
    <dbReference type="NCBI Taxonomy" id="7160"/>
    <lineage>
        <taxon>Eukaryota</taxon>
        <taxon>Metazoa</taxon>
        <taxon>Ecdysozoa</taxon>
        <taxon>Arthropoda</taxon>
        <taxon>Hexapoda</taxon>
        <taxon>Insecta</taxon>
        <taxon>Pterygota</taxon>
        <taxon>Neoptera</taxon>
        <taxon>Endopterygota</taxon>
        <taxon>Diptera</taxon>
        <taxon>Nematocera</taxon>
        <taxon>Culicoidea</taxon>
        <taxon>Culicidae</taxon>
        <taxon>Culicinae</taxon>
        <taxon>Aedini</taxon>
        <taxon>Aedes</taxon>
        <taxon>Stegomyia</taxon>
    </lineage>
</organism>
<feature type="region of interest" description="Disordered" evidence="8">
    <location>
        <begin position="1"/>
        <end position="62"/>
    </location>
</feature>
<dbReference type="Gene3D" id="3.30.70.270">
    <property type="match status" value="2"/>
</dbReference>
<dbReference type="Pfam" id="PF23309">
    <property type="entry name" value="DUF7083"/>
    <property type="match status" value="1"/>
</dbReference>
<feature type="compositionally biased region" description="Low complexity" evidence="8">
    <location>
        <begin position="1444"/>
        <end position="1466"/>
    </location>
</feature>
<evidence type="ECO:0000259" key="10">
    <source>
        <dbReference type="PROSITE" id="PS50878"/>
    </source>
</evidence>
<dbReference type="InterPro" id="IPR055510">
    <property type="entry name" value="DUF7083"/>
</dbReference>
<keyword evidence="5" id="KW-0255">Endonuclease</keyword>
<dbReference type="PROSITE" id="PS50994">
    <property type="entry name" value="INTEGRASE"/>
    <property type="match status" value="1"/>
</dbReference>
<dbReference type="InterPro" id="IPR043502">
    <property type="entry name" value="DNA/RNA_pol_sf"/>
</dbReference>
<dbReference type="InterPro" id="IPR043128">
    <property type="entry name" value="Rev_trsase/Diguanyl_cyclase"/>
</dbReference>
<protein>
    <recommendedName>
        <fullName evidence="1">RNA-directed DNA polymerase</fullName>
        <ecNumber evidence="1">2.7.7.49</ecNumber>
    </recommendedName>
</protein>
<dbReference type="InterPro" id="IPR041588">
    <property type="entry name" value="Integrase_H2C2"/>
</dbReference>
<evidence type="ECO:0000256" key="2">
    <source>
        <dbReference type="ARBA" id="ARBA00022679"/>
    </source>
</evidence>
<sequence length="1500" mass="169639">MEESQQASGVNPPGHNQNGHHHQNAQQQQQHPSLPHQLPPQQPLLQPPQQHPPPNLNQPQLGSTNDALILQILQYLQHQQAVTNQILQQQREFQQQQQQGVLQQQEAIFRNAMQSIQVNVPPNQELILDSLAANTKEFLYDPEASSTFGSWYARYEDLFAKDAERIDDDAKVRLLLRRLGTQEHYRYVSYILPNAPKDFSFSETVEKLRGLFGTKKSAVKKRYSTLTIAKSPTEDYVSYACRVNKMCVEFELSKMSEAQFKCLMFVCGLKSERDSEVRTRLLTRIEDNNSVNLDSLIEECQRLMNLKSDTAMIENPVAPAVQAIKGKQQYRKPFKKPFSEQRSSQQHQRQQQPRKSGPASPCWNCGAMHYARDCTFTNHKCSSCQQLGHKEGYCSSARRSAKGRRSNDKQFSTKTVVSVNSVQGKRRFVWVKLNNIPVRLQLDTASDITIVSKEVWERIGKPVAVPTLQNAKTASEEDLRLEFEFLCEVSLNESVSTGHIYVSNNPLNLLGIDFIDKLDLWSLPMDKFCNLVNGDVPVDAGSLQKVYPELFSPTLGLCTKTKVSLALKEACKPVFRPKRPVSYAMLPTVDAELDRLESLGIITPVDFSEWAAPIVVVRKSNGSIRICGDYSTGLNDRLLPHQYPLPLPQDIFSKLTGCTVFSQIDLSDAFLQMEVDESSRKLLTVNTHRGLYQYNRLPPGVKAAPGAFQQLMDVMLAGLPFTSGYLDDVIVGGRTVEEHRRNLHAVLQRIQEFGFTIRPEKCSFGQEQLGYLGLLLDKDGLHPDPNKIKAIQDMPPPRDLTGVRSFLGAVNYYGKFVPNMRSLRYPLDELLKSSSTFRWTAQCQKAFDDFKAILSSDLLLAHYDPRQEIVVSADASSIGIGATISHKYPDGKMKVIQHASRALTTTEEKYSQPDREGLAIVFAVTKFHKYIFGRHFRLQTDHAPLLRIFGSKKGIPVYTANRLQRWALTLLSYDFSMEYVSTNKFGNADVLSRLIDQHIKPDEDFVVACTTLEEDLKSVATSTVSQLPLSFRMVEQATRSDPVLRKVYRFVKHGWPKTRSDVKSKELLRYYDRQEALSIVEGSIMFSDRLVIPALYRKRCLVQMHKGHPGIQRMKAVARSFVYWPCLDEDIIDHVRACHGCASAARSPPKVTPEPWPKPTVPWQRIHVDYAGPLEGEFYLVTVDAYSKWPEIFPTKSITSKATINLLRSLFANKGMPEVLVSDNGTQFTSAEFKEFCNENGVEHVTTAPFHPQSNGQAERFVDTFKRAVKKVQDGEGSIKTALDTFLLTYRTTPNPNTPDGRSPAELMYNRRLRTSLELLRAPRNQATSTDVDADHQSRSFVPKDAVYAKVYANNKWTWAPGTVVERIGRVMYNVWINDRKLIRSHVNQLRSRGTTTLRTNKKHILPLEILLSECNLVKPSTICHPAQTTPSPESLRDLPTRVSSSESPSSSSEASSSSSTTMSSAGFQSAVETSPAILVPRRSSRIRRPPQRFNAYRRY</sequence>
<dbReference type="Pfam" id="PF17921">
    <property type="entry name" value="Integrase_H2C2"/>
    <property type="match status" value="1"/>
</dbReference>
<reference evidence="12" key="2">
    <citation type="submission" date="2025-05" db="UniProtKB">
        <authorList>
            <consortium name="EnsemblMetazoa"/>
        </authorList>
    </citation>
    <scope>IDENTIFICATION</scope>
    <source>
        <strain evidence="12">Foshan</strain>
    </source>
</reference>